<organism evidence="3 4">
    <name type="scientific">Bradyrhizobium centrolobii</name>
    <dbReference type="NCBI Taxonomy" id="1505087"/>
    <lineage>
        <taxon>Bacteria</taxon>
        <taxon>Pseudomonadati</taxon>
        <taxon>Pseudomonadota</taxon>
        <taxon>Alphaproteobacteria</taxon>
        <taxon>Hyphomicrobiales</taxon>
        <taxon>Nitrobacteraceae</taxon>
        <taxon>Bradyrhizobium</taxon>
    </lineage>
</organism>
<protein>
    <recommendedName>
        <fullName evidence="2">NIPSNAP domain-containing protein</fullName>
    </recommendedName>
</protein>
<evidence type="ECO:0000256" key="1">
    <source>
        <dbReference type="ARBA" id="ARBA00005291"/>
    </source>
</evidence>
<dbReference type="InterPro" id="IPR012577">
    <property type="entry name" value="NIPSNAP"/>
</dbReference>
<name>A0A176YXZ5_9BRAD</name>
<dbReference type="OrthoDB" id="4124121at2"/>
<dbReference type="Pfam" id="PF07978">
    <property type="entry name" value="NIPSNAP"/>
    <property type="match status" value="2"/>
</dbReference>
<accession>A0A176YXZ5</accession>
<dbReference type="Proteomes" id="UP000076959">
    <property type="component" value="Unassembled WGS sequence"/>
</dbReference>
<dbReference type="InterPro" id="IPR011008">
    <property type="entry name" value="Dimeric_a/b-barrel"/>
</dbReference>
<dbReference type="InterPro" id="IPR051557">
    <property type="entry name" value="NipSnap_domain"/>
</dbReference>
<proteinExistence type="inferred from homology"/>
<dbReference type="Gene3D" id="3.30.70.100">
    <property type="match status" value="2"/>
</dbReference>
<evidence type="ECO:0000313" key="3">
    <source>
        <dbReference type="EMBL" id="OAF12630.1"/>
    </source>
</evidence>
<sequence>MIHEYRTYTIFPHLFARYCELAEKQGIPIRRDDYGPLVGFWASEGGTLCQVHHIWEYPGLDSRNAERVRLSENRAWMNEFIAHAWPTMQRQEVRFMQPRSSITRPQGSNIYEVRIYRSVVGRFVEMAEALKSRPRGDAATLVGIYTSESPEPNEVVEIVAYKDYSARLADGTQSRRQVEWFTKHGADLVDIRATPLVPLPISPLK</sequence>
<feature type="domain" description="NIPSNAP" evidence="2">
    <location>
        <begin position="111"/>
        <end position="203"/>
    </location>
</feature>
<dbReference type="PANTHER" id="PTHR21017:SF17">
    <property type="entry name" value="PROTEIN NIPSNAP"/>
    <property type="match status" value="1"/>
</dbReference>
<comment type="caution">
    <text evidence="3">The sequence shown here is derived from an EMBL/GenBank/DDBJ whole genome shotgun (WGS) entry which is preliminary data.</text>
</comment>
<dbReference type="RefSeq" id="WP_063698760.1">
    <property type="nucleotide sequence ID" value="NZ_LUUB01000039.1"/>
</dbReference>
<evidence type="ECO:0000313" key="4">
    <source>
        <dbReference type="Proteomes" id="UP000076959"/>
    </source>
</evidence>
<feature type="domain" description="NIPSNAP" evidence="2">
    <location>
        <begin position="4"/>
        <end position="99"/>
    </location>
</feature>
<dbReference type="PANTHER" id="PTHR21017">
    <property type="entry name" value="NIPSNAP-RELATED"/>
    <property type="match status" value="1"/>
</dbReference>
<keyword evidence="4" id="KW-1185">Reference proteome</keyword>
<dbReference type="SUPFAM" id="SSF54909">
    <property type="entry name" value="Dimeric alpha+beta barrel"/>
    <property type="match status" value="2"/>
</dbReference>
<dbReference type="EMBL" id="LUUB01000039">
    <property type="protein sequence ID" value="OAF12630.1"/>
    <property type="molecule type" value="Genomic_DNA"/>
</dbReference>
<dbReference type="STRING" id="1505087.AYJ54_46090"/>
<dbReference type="AlphaFoldDB" id="A0A176YXZ5"/>
<comment type="similarity">
    <text evidence="1">Belongs to the NipSnap family.</text>
</comment>
<evidence type="ECO:0000259" key="2">
    <source>
        <dbReference type="Pfam" id="PF07978"/>
    </source>
</evidence>
<reference evidence="3 4" key="1">
    <citation type="submission" date="2016-03" db="EMBL/GenBank/DDBJ databases">
        <title>Draft Genome Sequence of the Strain BR 10245 (Bradyrhizobium sp.) isolated from nodules of Centrolobium paraense.</title>
        <authorList>
            <person name="Simoes-Araujo J.L.Sr."/>
            <person name="Barauna A.C."/>
            <person name="Silva K."/>
            <person name="Zilli J.E."/>
        </authorList>
    </citation>
    <scope>NUCLEOTIDE SEQUENCE [LARGE SCALE GENOMIC DNA]</scope>
    <source>
        <strain evidence="3 4">BR 10245</strain>
    </source>
</reference>
<gene>
    <name evidence="3" type="ORF">AYJ54_46090</name>
</gene>